<feature type="domain" description="GFO/IDH/MocA-like oxidoreductase" evidence="2">
    <location>
        <begin position="135"/>
        <end position="276"/>
    </location>
</feature>
<name>A0A1M7I7S0_9FIRM</name>
<dbReference type="GO" id="GO:0000166">
    <property type="term" value="F:nucleotide binding"/>
    <property type="evidence" value="ECO:0007669"/>
    <property type="project" value="InterPro"/>
</dbReference>
<sequence length="363" mass="41089">MSRLINIGIAGTGWIVEKVYIPILSRLDGTNLVSFYEPIEDRKKQMENQYRHRGYRFFGNYDDFLQSNIDCVIVATPNYTHQELSVKALEKGLDVLCEKPAALSEKEINCVIEAAQKGNAVYMPGFVNRFRHDVKTVKELIDSQKIGEVIDIQAGWLRKGGIPRLGSWFTKKELAGGGVLFDLGSHILDICLMMFGTSFQEKEVTLKSVYKKESQRNSATWFENRKSNDHLIMDVESTVFATVKAQCQCLRIALSWNAPVAGDCTYFYINGTKGKIALRTLFGYSTNKLWDDSSISVMIDGQPEEKILKEHSAKCADDAFYHMLLCFIDKVKGNVRKEVCAEDAVRNVCLIEDLYKNERGLDG</sequence>
<dbReference type="InterPro" id="IPR036291">
    <property type="entry name" value="NAD(P)-bd_dom_sf"/>
</dbReference>
<dbReference type="RefSeq" id="WP_073286041.1">
    <property type="nucleotide sequence ID" value="NZ_FRCP01000009.1"/>
</dbReference>
<dbReference type="PANTHER" id="PTHR43708:SF4">
    <property type="entry name" value="OXIDOREDUCTASE YCEM-RELATED"/>
    <property type="match status" value="1"/>
</dbReference>
<dbReference type="Gene3D" id="3.40.50.720">
    <property type="entry name" value="NAD(P)-binding Rossmann-like Domain"/>
    <property type="match status" value="1"/>
</dbReference>
<dbReference type="InterPro" id="IPR051317">
    <property type="entry name" value="Gfo/Idh/MocA_oxidoreduct"/>
</dbReference>
<organism evidence="3 4">
    <name type="scientific">Anaerosporobacter mobilis DSM 15930</name>
    <dbReference type="NCBI Taxonomy" id="1120996"/>
    <lineage>
        <taxon>Bacteria</taxon>
        <taxon>Bacillati</taxon>
        <taxon>Bacillota</taxon>
        <taxon>Clostridia</taxon>
        <taxon>Lachnospirales</taxon>
        <taxon>Lachnospiraceae</taxon>
        <taxon>Anaerosporobacter</taxon>
    </lineage>
</organism>
<dbReference type="Proteomes" id="UP000184038">
    <property type="component" value="Unassembled WGS sequence"/>
</dbReference>
<reference evidence="3 4" key="1">
    <citation type="submission" date="2016-11" db="EMBL/GenBank/DDBJ databases">
        <authorList>
            <person name="Jaros S."/>
            <person name="Januszkiewicz K."/>
            <person name="Wedrychowicz H."/>
        </authorList>
    </citation>
    <scope>NUCLEOTIDE SEQUENCE [LARGE SCALE GENOMIC DNA]</scope>
    <source>
        <strain evidence="3 4">DSM 15930</strain>
    </source>
</reference>
<evidence type="ECO:0000259" key="1">
    <source>
        <dbReference type="Pfam" id="PF01408"/>
    </source>
</evidence>
<dbReference type="EMBL" id="FRCP01000009">
    <property type="protein sequence ID" value="SHM36780.1"/>
    <property type="molecule type" value="Genomic_DNA"/>
</dbReference>
<dbReference type="InterPro" id="IPR000683">
    <property type="entry name" value="Gfo/Idh/MocA-like_OxRdtase_N"/>
</dbReference>
<accession>A0A1M7I7S0</accession>
<dbReference type="PANTHER" id="PTHR43708">
    <property type="entry name" value="CONSERVED EXPRESSED OXIDOREDUCTASE (EUROFUNG)"/>
    <property type="match status" value="1"/>
</dbReference>
<dbReference type="STRING" id="1120996.SAMN02746066_01715"/>
<keyword evidence="4" id="KW-1185">Reference proteome</keyword>
<dbReference type="Pfam" id="PF01408">
    <property type="entry name" value="GFO_IDH_MocA"/>
    <property type="match status" value="1"/>
</dbReference>
<dbReference type="AlphaFoldDB" id="A0A1M7I7S0"/>
<dbReference type="SUPFAM" id="SSF55347">
    <property type="entry name" value="Glyceraldehyde-3-phosphate dehydrogenase-like, C-terminal domain"/>
    <property type="match status" value="1"/>
</dbReference>
<evidence type="ECO:0000259" key="2">
    <source>
        <dbReference type="Pfam" id="PF22725"/>
    </source>
</evidence>
<protein>
    <submittedName>
        <fullName evidence="3">Predicted dehydrogenase</fullName>
    </submittedName>
</protein>
<gene>
    <name evidence="3" type="ORF">SAMN02746066_01715</name>
</gene>
<dbReference type="Gene3D" id="3.30.360.10">
    <property type="entry name" value="Dihydrodipicolinate Reductase, domain 2"/>
    <property type="match status" value="1"/>
</dbReference>
<dbReference type="Pfam" id="PF22725">
    <property type="entry name" value="GFO_IDH_MocA_C3"/>
    <property type="match status" value="1"/>
</dbReference>
<proteinExistence type="predicted"/>
<dbReference type="InterPro" id="IPR055170">
    <property type="entry name" value="GFO_IDH_MocA-like_dom"/>
</dbReference>
<evidence type="ECO:0000313" key="3">
    <source>
        <dbReference type="EMBL" id="SHM36780.1"/>
    </source>
</evidence>
<evidence type="ECO:0000313" key="4">
    <source>
        <dbReference type="Proteomes" id="UP000184038"/>
    </source>
</evidence>
<dbReference type="SUPFAM" id="SSF51735">
    <property type="entry name" value="NAD(P)-binding Rossmann-fold domains"/>
    <property type="match status" value="1"/>
</dbReference>
<feature type="domain" description="Gfo/Idh/MocA-like oxidoreductase N-terminal" evidence="1">
    <location>
        <begin position="5"/>
        <end position="126"/>
    </location>
</feature>